<dbReference type="Pfam" id="PF14216">
    <property type="entry name" value="DUF4326"/>
    <property type="match status" value="1"/>
</dbReference>
<comment type="caution">
    <text evidence="3">The sequence shown here is derived from an EMBL/GenBank/DDBJ whole genome shotgun (WGS) entry which is preliminary data.</text>
</comment>
<evidence type="ECO:0000313" key="3">
    <source>
        <dbReference type="EMBL" id="MBB6133901.1"/>
    </source>
</evidence>
<dbReference type="RefSeq" id="WP_183554014.1">
    <property type="nucleotide sequence ID" value="NZ_JACHBX010000002.1"/>
</dbReference>
<dbReference type="Proteomes" id="UP000540787">
    <property type="component" value="Unassembled WGS sequence"/>
</dbReference>
<protein>
    <recommendedName>
        <fullName evidence="2">DUF4326 domain-containing protein</fullName>
    </recommendedName>
</protein>
<evidence type="ECO:0000256" key="1">
    <source>
        <dbReference type="SAM" id="MobiDB-lite"/>
    </source>
</evidence>
<feature type="compositionally biased region" description="Polar residues" evidence="1">
    <location>
        <begin position="1"/>
        <end position="11"/>
    </location>
</feature>
<dbReference type="EMBL" id="JACHBX010000002">
    <property type="protein sequence ID" value="MBB6133901.1"/>
    <property type="molecule type" value="Genomic_DNA"/>
</dbReference>
<keyword evidence="4" id="KW-1185">Reference proteome</keyword>
<organism evidence="3 4">
    <name type="scientific">Massilia aurea</name>
    <dbReference type="NCBI Taxonomy" id="373040"/>
    <lineage>
        <taxon>Bacteria</taxon>
        <taxon>Pseudomonadati</taxon>
        <taxon>Pseudomonadota</taxon>
        <taxon>Betaproteobacteria</taxon>
        <taxon>Burkholderiales</taxon>
        <taxon>Oxalobacteraceae</taxon>
        <taxon>Telluria group</taxon>
        <taxon>Massilia</taxon>
    </lineage>
</organism>
<reference evidence="3 4" key="1">
    <citation type="submission" date="2020-08" db="EMBL/GenBank/DDBJ databases">
        <title>The Agave Microbiome: Exploring the role of microbial communities in plant adaptations to desert environments.</title>
        <authorList>
            <person name="Partida-Martinez L.P."/>
        </authorList>
    </citation>
    <scope>NUCLEOTIDE SEQUENCE [LARGE SCALE GENOMIC DNA]</scope>
    <source>
        <strain evidence="3 4">AT3.2</strain>
    </source>
</reference>
<gene>
    <name evidence="3" type="ORF">HD842_002043</name>
</gene>
<proteinExistence type="predicted"/>
<sequence>MTSTTTPQRVQLSRKKGWRMPPNTISVARPGKWGNPFSVLPELAPGTPAGRYIAMPTVEEAVAAYRLWLQIDPAGQQVAQQAHASLRGHDLACWCRPGTPCHAQVLIDLVNA</sequence>
<feature type="domain" description="DUF4326" evidence="2">
    <location>
        <begin position="14"/>
        <end position="107"/>
    </location>
</feature>
<dbReference type="AlphaFoldDB" id="A0A7X0CE20"/>
<accession>A0A7X0CE20</accession>
<evidence type="ECO:0000313" key="4">
    <source>
        <dbReference type="Proteomes" id="UP000540787"/>
    </source>
</evidence>
<name>A0A7X0CE20_9BURK</name>
<feature type="region of interest" description="Disordered" evidence="1">
    <location>
        <begin position="1"/>
        <end position="25"/>
    </location>
</feature>
<dbReference type="InterPro" id="IPR025475">
    <property type="entry name" value="DUF4326"/>
</dbReference>
<evidence type="ECO:0000259" key="2">
    <source>
        <dbReference type="Pfam" id="PF14216"/>
    </source>
</evidence>